<accession>M3YYX4</accession>
<protein>
    <submittedName>
        <fullName evidence="1">Uncharacterized protein</fullName>
    </submittedName>
</protein>
<name>M3YYX4_MUSPF</name>
<dbReference type="HOGENOM" id="CLU_2460545_0_0_1"/>
<organism evidence="1">
    <name type="scientific">Mustela putorius furo</name>
    <name type="common">European domestic ferret</name>
    <name type="synonym">Mustela furo</name>
    <dbReference type="NCBI Taxonomy" id="9669"/>
    <lineage>
        <taxon>Eukaryota</taxon>
        <taxon>Metazoa</taxon>
        <taxon>Chordata</taxon>
        <taxon>Craniata</taxon>
        <taxon>Vertebrata</taxon>
        <taxon>Euteleostomi</taxon>
        <taxon>Mammalia</taxon>
        <taxon>Eutheria</taxon>
        <taxon>Laurasiatheria</taxon>
        <taxon>Carnivora</taxon>
        <taxon>Caniformia</taxon>
        <taxon>Musteloidea</taxon>
        <taxon>Mustelidae</taxon>
        <taxon>Mustelinae</taxon>
        <taxon>Mustela</taxon>
    </lineage>
</organism>
<dbReference type="EMBL" id="AEYP01018447">
    <property type="status" value="NOT_ANNOTATED_CDS"/>
    <property type="molecule type" value="Genomic_DNA"/>
</dbReference>
<dbReference type="InParanoid" id="M3YYX4"/>
<dbReference type="Ensembl" id="ENSMPUT00000016780.1">
    <property type="protein sequence ID" value="ENSMPUP00000016534.1"/>
    <property type="gene ID" value="ENSMPUG00000016637.1"/>
</dbReference>
<dbReference type="AlphaFoldDB" id="M3YYX4"/>
<sequence length="89" mass="9908">SCPEVPPPPRCGAALGASARSSANVPFRPLLSLFQHFSPVSCISPGGRVAPSHSQRLQKPSPDTRLCWRRNSAKVSRQEKKTFFFFFFF</sequence>
<proteinExistence type="predicted"/>
<reference evidence="1" key="1">
    <citation type="submission" date="2024-06" db="UniProtKB">
        <authorList>
            <consortium name="Ensembl"/>
        </authorList>
    </citation>
    <scope>IDENTIFICATION</scope>
</reference>
<evidence type="ECO:0000313" key="1">
    <source>
        <dbReference type="Ensembl" id="ENSMPUP00000016534.1"/>
    </source>
</evidence>